<dbReference type="AlphaFoldDB" id="A0AAN9LUA5"/>
<dbReference type="EMBL" id="JAYMYR010000009">
    <property type="protein sequence ID" value="KAK7342505.1"/>
    <property type="molecule type" value="Genomic_DNA"/>
</dbReference>
<reference evidence="1 2" key="1">
    <citation type="submission" date="2024-01" db="EMBL/GenBank/DDBJ databases">
        <title>The genomes of 5 underutilized Papilionoideae crops provide insights into root nodulation and disease resistanc.</title>
        <authorList>
            <person name="Jiang F."/>
        </authorList>
    </citation>
    <scope>NUCLEOTIDE SEQUENCE [LARGE SCALE GENOMIC DNA]</scope>
    <source>
        <strain evidence="1">JINMINGXINNONG_FW02</strain>
        <tissue evidence="1">Leaves</tissue>
    </source>
</reference>
<keyword evidence="2" id="KW-1185">Reference proteome</keyword>
<name>A0AAN9LUA5_PHACN</name>
<evidence type="ECO:0000313" key="1">
    <source>
        <dbReference type="EMBL" id="KAK7342505.1"/>
    </source>
</evidence>
<gene>
    <name evidence="1" type="ORF">VNO80_25460</name>
</gene>
<evidence type="ECO:0000313" key="2">
    <source>
        <dbReference type="Proteomes" id="UP001374584"/>
    </source>
</evidence>
<accession>A0AAN9LUA5</accession>
<proteinExistence type="predicted"/>
<dbReference type="Proteomes" id="UP001374584">
    <property type="component" value="Unassembled WGS sequence"/>
</dbReference>
<sequence length="89" mass="9522">MRQSIDSFATIGESLLENLFGLMDDAACGTLVEFEIGTRRLTQQCRQLLRLGLELVAEGSGLVGGFGDLVPQLMGLANICLTMCPMGTI</sequence>
<organism evidence="1 2">
    <name type="scientific">Phaseolus coccineus</name>
    <name type="common">Scarlet runner bean</name>
    <name type="synonym">Phaseolus multiflorus</name>
    <dbReference type="NCBI Taxonomy" id="3886"/>
    <lineage>
        <taxon>Eukaryota</taxon>
        <taxon>Viridiplantae</taxon>
        <taxon>Streptophyta</taxon>
        <taxon>Embryophyta</taxon>
        <taxon>Tracheophyta</taxon>
        <taxon>Spermatophyta</taxon>
        <taxon>Magnoliopsida</taxon>
        <taxon>eudicotyledons</taxon>
        <taxon>Gunneridae</taxon>
        <taxon>Pentapetalae</taxon>
        <taxon>rosids</taxon>
        <taxon>fabids</taxon>
        <taxon>Fabales</taxon>
        <taxon>Fabaceae</taxon>
        <taxon>Papilionoideae</taxon>
        <taxon>50 kb inversion clade</taxon>
        <taxon>NPAAA clade</taxon>
        <taxon>indigoferoid/millettioid clade</taxon>
        <taxon>Phaseoleae</taxon>
        <taxon>Phaseolus</taxon>
    </lineage>
</organism>
<protein>
    <submittedName>
        <fullName evidence="1">Uncharacterized protein</fullName>
    </submittedName>
</protein>
<comment type="caution">
    <text evidence="1">The sequence shown here is derived from an EMBL/GenBank/DDBJ whole genome shotgun (WGS) entry which is preliminary data.</text>
</comment>